<reference evidence="5 6" key="1">
    <citation type="submission" date="2019-07" db="EMBL/GenBank/DDBJ databases">
        <title>Genomes of Cafeteria roenbergensis.</title>
        <authorList>
            <person name="Fischer M.G."/>
            <person name="Hackl T."/>
            <person name="Roman M."/>
        </authorList>
    </citation>
    <scope>NUCLEOTIDE SEQUENCE [LARGE SCALE GENOMIC DNA]</scope>
    <source>
        <strain evidence="1 6">BVI</strain>
        <strain evidence="2 8">Cflag</strain>
        <strain evidence="4 5">E4-10P</strain>
        <strain evidence="3 7">RCC970-E3</strain>
    </source>
</reference>
<evidence type="ECO:0000313" key="6">
    <source>
        <dbReference type="Proteomes" id="UP000323011"/>
    </source>
</evidence>
<evidence type="ECO:0008006" key="9">
    <source>
        <dbReference type="Google" id="ProtNLM"/>
    </source>
</evidence>
<gene>
    <name evidence="4" type="ORF">FNF27_05781</name>
    <name evidence="3" type="ORF">FNF28_03305</name>
    <name evidence="1" type="ORF">FNF29_03034</name>
    <name evidence="2" type="ORF">FNF31_02882</name>
</gene>
<comment type="caution">
    <text evidence="2">The sequence shown here is derived from an EMBL/GenBank/DDBJ whole genome shotgun (WGS) entry which is preliminary data.</text>
</comment>
<dbReference type="EMBL" id="VLTO01000044">
    <property type="protein sequence ID" value="KAA0172681.1"/>
    <property type="molecule type" value="Genomic_DNA"/>
</dbReference>
<evidence type="ECO:0000313" key="5">
    <source>
        <dbReference type="Proteomes" id="UP000322899"/>
    </source>
</evidence>
<sequence>MALATDGSVSSLATLGVTAKDVPAVRRRIADLESKLSDVRPAVGSATDRARLARKQKQLRAALVELAAADAALALVNEDHAQAVDSARVCLKHSVELYGEGAVQLVPAYSLLASAHLGIGKAHEAEELLATANWAVVRAGEDAPPAERSRVARGFGRLNAARGDLERAAQSFAEAAYEVALATGPESVDAAHIYFELGVVFDRMAGDGDADGPAASPGASASPATAKALACFDKAVSCWYRALQHARGDAAGRPNSQIAPWAVMAEGSAVVSSVAQACAARLGPRHTAVHEAHFTLGLLEWARGNLAQAAELCAAAAEGFREASGEDCDAALDAAAALAAVQEEARMQA</sequence>
<dbReference type="EMBL" id="VLTL01000043">
    <property type="protein sequence ID" value="KAA0165923.1"/>
    <property type="molecule type" value="Genomic_DNA"/>
</dbReference>
<dbReference type="AlphaFoldDB" id="A0A5A8DE15"/>
<evidence type="ECO:0000313" key="3">
    <source>
        <dbReference type="EMBL" id="KAA0165923.1"/>
    </source>
</evidence>
<dbReference type="EMBL" id="VLTM01000022">
    <property type="protein sequence ID" value="KAA0163488.1"/>
    <property type="molecule type" value="Genomic_DNA"/>
</dbReference>
<evidence type="ECO:0000313" key="8">
    <source>
        <dbReference type="Proteomes" id="UP000325113"/>
    </source>
</evidence>
<evidence type="ECO:0000313" key="2">
    <source>
        <dbReference type="EMBL" id="KAA0163488.1"/>
    </source>
</evidence>
<dbReference type="InterPro" id="IPR011990">
    <property type="entry name" value="TPR-like_helical_dom_sf"/>
</dbReference>
<evidence type="ECO:0000313" key="4">
    <source>
        <dbReference type="EMBL" id="KAA0172681.1"/>
    </source>
</evidence>
<protein>
    <recommendedName>
        <fullName evidence="9">MalT-like TPR region domain-containing protein</fullName>
    </recommendedName>
</protein>
<dbReference type="Proteomes" id="UP000323011">
    <property type="component" value="Unassembled WGS sequence"/>
</dbReference>
<dbReference type="PANTHER" id="PTHR46533">
    <property type="entry name" value="ZINC FINGER MYND DOMAIN-CONTAINING PROTEIN 12"/>
    <property type="match status" value="1"/>
</dbReference>
<dbReference type="OrthoDB" id="674604at2759"/>
<dbReference type="EMBL" id="VLTN01000015">
    <property type="protein sequence ID" value="KAA0153646.1"/>
    <property type="molecule type" value="Genomic_DNA"/>
</dbReference>
<evidence type="ECO:0000313" key="7">
    <source>
        <dbReference type="Proteomes" id="UP000324907"/>
    </source>
</evidence>
<dbReference type="Gene3D" id="1.25.40.10">
    <property type="entry name" value="Tetratricopeptide repeat domain"/>
    <property type="match status" value="2"/>
</dbReference>
<dbReference type="PANTHER" id="PTHR46533:SF1">
    <property type="entry name" value="ZINC FINGER MYND DOMAIN-CONTAINING PROTEIN 12"/>
    <property type="match status" value="1"/>
</dbReference>
<organism evidence="2 8">
    <name type="scientific">Cafeteria roenbergensis</name>
    <name type="common">Marine flagellate</name>
    <dbReference type="NCBI Taxonomy" id="33653"/>
    <lineage>
        <taxon>Eukaryota</taxon>
        <taxon>Sar</taxon>
        <taxon>Stramenopiles</taxon>
        <taxon>Bigyra</taxon>
        <taxon>Opalozoa</taxon>
        <taxon>Bicosoecida</taxon>
        <taxon>Cafeteriaceae</taxon>
        <taxon>Cafeteria</taxon>
    </lineage>
</organism>
<dbReference type="Proteomes" id="UP000324907">
    <property type="component" value="Unassembled WGS sequence"/>
</dbReference>
<accession>A0A5A8DE15</accession>
<proteinExistence type="predicted"/>
<keyword evidence="6" id="KW-1185">Reference proteome</keyword>
<dbReference type="Proteomes" id="UP000325113">
    <property type="component" value="Unassembled WGS sequence"/>
</dbReference>
<name>A0A5A8DE15_CAFRO</name>
<evidence type="ECO:0000313" key="1">
    <source>
        <dbReference type="EMBL" id="KAA0153646.1"/>
    </source>
</evidence>
<dbReference type="Proteomes" id="UP000322899">
    <property type="component" value="Unassembled WGS sequence"/>
</dbReference>
<dbReference type="InterPro" id="IPR053248">
    <property type="entry name" value="Zinc_finger_MYND_domain"/>
</dbReference>
<dbReference type="OMA" id="KEIWYAH"/>